<dbReference type="RefSeq" id="WP_213126552.1">
    <property type="nucleotide sequence ID" value="NZ_JAGYPG010000004.1"/>
</dbReference>
<comment type="caution">
    <text evidence="1">The sequence shown here is derived from an EMBL/GenBank/DDBJ whole genome shotgun (WGS) entry which is preliminary data.</text>
</comment>
<name>A0A942YIS7_9BACI</name>
<accession>A0A942YIS7</accession>
<protein>
    <submittedName>
        <fullName evidence="1">Uncharacterized protein</fullName>
    </submittedName>
</protein>
<gene>
    <name evidence="1" type="ORF">KHA97_19905</name>
</gene>
<dbReference type="Proteomes" id="UP000681414">
    <property type="component" value="Unassembled WGS sequence"/>
</dbReference>
<reference evidence="1 2" key="1">
    <citation type="submission" date="2021-05" db="EMBL/GenBank/DDBJ databases">
        <title>Novel Bacillus species.</title>
        <authorList>
            <person name="Liu G."/>
        </authorList>
    </citation>
    <scope>NUCLEOTIDE SEQUENCE [LARGE SCALE GENOMIC DNA]</scope>
    <source>
        <strain evidence="2">FJAT-49780</strain>
    </source>
</reference>
<organism evidence="1 2">
    <name type="scientific">Lederbergia citri</name>
    <dbReference type="NCBI Taxonomy" id="2833580"/>
    <lineage>
        <taxon>Bacteria</taxon>
        <taxon>Bacillati</taxon>
        <taxon>Bacillota</taxon>
        <taxon>Bacilli</taxon>
        <taxon>Bacillales</taxon>
        <taxon>Bacillaceae</taxon>
        <taxon>Lederbergia</taxon>
    </lineage>
</organism>
<evidence type="ECO:0000313" key="1">
    <source>
        <dbReference type="EMBL" id="MBS4197314.1"/>
    </source>
</evidence>
<dbReference type="EMBL" id="JAGYPG010000004">
    <property type="protein sequence ID" value="MBS4197314.1"/>
    <property type="molecule type" value="Genomic_DNA"/>
</dbReference>
<proteinExistence type="predicted"/>
<dbReference type="AlphaFoldDB" id="A0A942YIS7"/>
<keyword evidence="2" id="KW-1185">Reference proteome</keyword>
<sequence>MVYWWCRNIGDITREKRFRGYSDAHLNAGIEINPNYIINAEWQLEIAIS</sequence>
<evidence type="ECO:0000313" key="2">
    <source>
        <dbReference type="Proteomes" id="UP000681414"/>
    </source>
</evidence>